<dbReference type="Proteomes" id="UP001642540">
    <property type="component" value="Unassembled WGS sequence"/>
</dbReference>
<protein>
    <submittedName>
        <fullName evidence="2">Uncharacterized protein</fullName>
    </submittedName>
</protein>
<feature type="chain" id="PRO_5047515144" evidence="1">
    <location>
        <begin position="27"/>
        <end position="225"/>
    </location>
</feature>
<accession>A0ABP1S1A6</accession>
<evidence type="ECO:0000313" key="3">
    <source>
        <dbReference type="Proteomes" id="UP001642540"/>
    </source>
</evidence>
<keyword evidence="1" id="KW-0732">Signal</keyword>
<keyword evidence="3" id="KW-1185">Reference proteome</keyword>
<feature type="signal peptide" evidence="1">
    <location>
        <begin position="1"/>
        <end position="26"/>
    </location>
</feature>
<gene>
    <name evidence="2" type="ORF">ODALV1_LOCUS28541</name>
</gene>
<proteinExistence type="predicted"/>
<comment type="caution">
    <text evidence="2">The sequence shown here is derived from an EMBL/GenBank/DDBJ whole genome shotgun (WGS) entry which is preliminary data.</text>
</comment>
<sequence>MATSTGCRVFLLVALIVILSAVGTSGIHCYHCVQVRKFISNGSEIQIHDSEQPPSSFIRSHPSCAYGEEPDSSLSLECSTEQLAVAMFRENYSNPDTYAELEYKIDKLANETHGKRFACMAIVSTEPAKQISDDMTTQVQFTMRTCFPDHLNFTKELEILSSIGLGSANVSGYTCDLFDNCNGKGGAESHRACQSPAETSAGRKVTYMFYPLLAACISLLVKLLY</sequence>
<dbReference type="EMBL" id="CAXLJM020000144">
    <property type="protein sequence ID" value="CAL8141035.1"/>
    <property type="molecule type" value="Genomic_DNA"/>
</dbReference>
<organism evidence="2 3">
    <name type="scientific">Orchesella dallaii</name>
    <dbReference type="NCBI Taxonomy" id="48710"/>
    <lineage>
        <taxon>Eukaryota</taxon>
        <taxon>Metazoa</taxon>
        <taxon>Ecdysozoa</taxon>
        <taxon>Arthropoda</taxon>
        <taxon>Hexapoda</taxon>
        <taxon>Collembola</taxon>
        <taxon>Entomobryomorpha</taxon>
        <taxon>Entomobryoidea</taxon>
        <taxon>Orchesellidae</taxon>
        <taxon>Orchesellinae</taxon>
        <taxon>Orchesella</taxon>
    </lineage>
</organism>
<evidence type="ECO:0000256" key="1">
    <source>
        <dbReference type="SAM" id="SignalP"/>
    </source>
</evidence>
<name>A0ABP1S1A6_9HEXA</name>
<evidence type="ECO:0000313" key="2">
    <source>
        <dbReference type="EMBL" id="CAL8141035.1"/>
    </source>
</evidence>
<reference evidence="2 3" key="1">
    <citation type="submission" date="2024-08" db="EMBL/GenBank/DDBJ databases">
        <authorList>
            <person name="Cucini C."/>
            <person name="Frati F."/>
        </authorList>
    </citation>
    <scope>NUCLEOTIDE SEQUENCE [LARGE SCALE GENOMIC DNA]</scope>
</reference>